<accession>A0A833R444</accession>
<protein>
    <submittedName>
        <fullName evidence="1">MFS18 protein</fullName>
    </submittedName>
</protein>
<dbReference type="OrthoDB" id="682667at2759"/>
<organism evidence="1 2">
    <name type="scientific">Carex littledalei</name>
    <dbReference type="NCBI Taxonomy" id="544730"/>
    <lineage>
        <taxon>Eukaryota</taxon>
        <taxon>Viridiplantae</taxon>
        <taxon>Streptophyta</taxon>
        <taxon>Embryophyta</taxon>
        <taxon>Tracheophyta</taxon>
        <taxon>Spermatophyta</taxon>
        <taxon>Magnoliopsida</taxon>
        <taxon>Liliopsida</taxon>
        <taxon>Poales</taxon>
        <taxon>Cyperaceae</taxon>
        <taxon>Cyperoideae</taxon>
        <taxon>Cariceae</taxon>
        <taxon>Carex</taxon>
        <taxon>Carex subgen. Euthyceras</taxon>
    </lineage>
</organism>
<evidence type="ECO:0000313" key="2">
    <source>
        <dbReference type="Proteomes" id="UP000623129"/>
    </source>
</evidence>
<name>A0A833R444_9POAL</name>
<dbReference type="AlphaFoldDB" id="A0A833R444"/>
<gene>
    <name evidence="1" type="ORF">FCM35_KLT02488</name>
</gene>
<sequence>MISRKHRRSQPIIKLQTLKKTNHPKTHLASYKMGVQVPSLTIDHFQFTTHTTHTQHTQHTHSHSLMERLTKLSLTMLALLLATCLVATEARDLKATKPAEYKPQTFPPFDRMFPNPALGGAGSSFGMPRFGMGGSSPLGGSSALPGFSWPGFGVPGNNAVTNQEKKP</sequence>
<dbReference type="EMBL" id="SWLB01000011">
    <property type="protein sequence ID" value="KAF3332911.1"/>
    <property type="molecule type" value="Genomic_DNA"/>
</dbReference>
<evidence type="ECO:0000313" key="1">
    <source>
        <dbReference type="EMBL" id="KAF3332911.1"/>
    </source>
</evidence>
<dbReference type="Proteomes" id="UP000623129">
    <property type="component" value="Unassembled WGS sequence"/>
</dbReference>
<proteinExistence type="predicted"/>
<comment type="caution">
    <text evidence="1">The sequence shown here is derived from an EMBL/GenBank/DDBJ whole genome shotgun (WGS) entry which is preliminary data.</text>
</comment>
<keyword evidence="2" id="KW-1185">Reference proteome</keyword>
<reference evidence="1" key="1">
    <citation type="submission" date="2020-01" db="EMBL/GenBank/DDBJ databases">
        <title>Genome sequence of Kobresia littledalei, the first chromosome-level genome in the family Cyperaceae.</title>
        <authorList>
            <person name="Qu G."/>
        </authorList>
    </citation>
    <scope>NUCLEOTIDE SEQUENCE</scope>
    <source>
        <strain evidence="1">C.B.Clarke</strain>
        <tissue evidence="1">Leaf</tissue>
    </source>
</reference>